<reference evidence="2 3" key="1">
    <citation type="submission" date="2019-03" db="EMBL/GenBank/DDBJ databases">
        <title>Genomic Encyclopedia of Type Strains, Phase III (KMG-III): the genomes of soil and plant-associated and newly described type strains.</title>
        <authorList>
            <person name="Whitman W."/>
        </authorList>
    </citation>
    <scope>NUCLEOTIDE SEQUENCE [LARGE SCALE GENOMIC DNA]</scope>
    <source>
        <strain evidence="2 3">CGMCC 1.12801</strain>
    </source>
</reference>
<name>A0A4R7CTF4_9SPHI</name>
<dbReference type="SUPFAM" id="SSF48452">
    <property type="entry name" value="TPR-like"/>
    <property type="match status" value="1"/>
</dbReference>
<dbReference type="InterPro" id="IPR033985">
    <property type="entry name" value="SusD-like_N"/>
</dbReference>
<accession>A0A4R7CTF4</accession>
<gene>
    <name evidence="2" type="ORF">B0I21_11135</name>
</gene>
<dbReference type="EMBL" id="SNZV01000011">
    <property type="protein sequence ID" value="TDS08906.1"/>
    <property type="molecule type" value="Genomic_DNA"/>
</dbReference>
<evidence type="ECO:0000313" key="3">
    <source>
        <dbReference type="Proteomes" id="UP000294752"/>
    </source>
</evidence>
<dbReference type="InterPro" id="IPR011990">
    <property type="entry name" value="TPR-like_helical_dom_sf"/>
</dbReference>
<dbReference type="PROSITE" id="PS51257">
    <property type="entry name" value="PROKAR_LIPOPROTEIN"/>
    <property type="match status" value="1"/>
</dbReference>
<evidence type="ECO:0000259" key="1">
    <source>
        <dbReference type="Pfam" id="PF14322"/>
    </source>
</evidence>
<evidence type="ECO:0000313" key="2">
    <source>
        <dbReference type="EMBL" id="TDS08906.1"/>
    </source>
</evidence>
<dbReference type="Gene3D" id="1.25.40.900">
    <property type="match status" value="1"/>
</dbReference>
<proteinExistence type="predicted"/>
<keyword evidence="3" id="KW-1185">Reference proteome</keyword>
<dbReference type="Gene3D" id="1.25.40.390">
    <property type="match status" value="1"/>
</dbReference>
<comment type="caution">
    <text evidence="2">The sequence shown here is derived from an EMBL/GenBank/DDBJ whole genome shotgun (WGS) entry which is preliminary data.</text>
</comment>
<dbReference type="AlphaFoldDB" id="A0A4R7CTF4"/>
<dbReference type="OrthoDB" id="1097962at2"/>
<dbReference type="Proteomes" id="UP000294752">
    <property type="component" value="Unassembled WGS sequence"/>
</dbReference>
<dbReference type="Pfam" id="PF14322">
    <property type="entry name" value="SusD-like_3"/>
    <property type="match status" value="1"/>
</dbReference>
<protein>
    <submittedName>
        <fullName evidence="2">Putative outer membrane starch-binding protein</fullName>
    </submittedName>
</protein>
<dbReference type="RefSeq" id="WP_133641870.1">
    <property type="nucleotide sequence ID" value="NZ_SNZV01000011.1"/>
</dbReference>
<sequence length="482" mass="55478">MKTALIICSSLLLIVFSSCKKWLNVNESGFVTQEELLQDREGFEKLLSSIYLDLGKPELYGRELKFGMLDAIAGYWQVPDVGFYQSVYNVDYENPNVLNQINAIWSGLYGAIRKCNVILENIDKLEKDAYRDLIEGEAIGLRGYLHFELFKLFGPIVVKDGLQSPSIPYYKQASKVPQNPLLSGEVLDLIELDLLEAGALLENDPLISNLHAKYEVQSKENYTTLLDHRSVRMNYYAVLALLARKSQWEGDAVQAGSRAESLIRKIESRAVFKLISFWDIYSPGFNDPRFSTENIFGLYVPDHRKYVSGYFGTVNQPNAIFQVLRSNERDAFEYLLKLNVRNQHWYANPSGLFIKFDIPEESRLDTLSQLDRSRFFEIQLINLPELYLIAAEAFLAYDKAKSLHYFNILLKSRNLNHEDLTSSAALEDQIALEVQQEYIGEGYLFFFNKRRNLPLFRLNGNLQPSQSVYVFPQPEQESVLRK</sequence>
<organism evidence="2 3">
    <name type="scientific">Sphingobacterium paludis</name>
    <dbReference type="NCBI Taxonomy" id="1476465"/>
    <lineage>
        <taxon>Bacteria</taxon>
        <taxon>Pseudomonadati</taxon>
        <taxon>Bacteroidota</taxon>
        <taxon>Sphingobacteriia</taxon>
        <taxon>Sphingobacteriales</taxon>
        <taxon>Sphingobacteriaceae</taxon>
        <taxon>Sphingobacterium</taxon>
    </lineage>
</organism>
<feature type="domain" description="SusD-like N-terminal" evidence="1">
    <location>
        <begin position="98"/>
        <end position="204"/>
    </location>
</feature>